<evidence type="ECO:0000256" key="2">
    <source>
        <dbReference type="ARBA" id="ARBA00023012"/>
    </source>
</evidence>
<evidence type="ECO:0000256" key="1">
    <source>
        <dbReference type="ARBA" id="ARBA00022553"/>
    </source>
</evidence>
<proteinExistence type="predicted"/>
<protein>
    <submittedName>
        <fullName evidence="8">Response regulator transcription factor</fullName>
    </submittedName>
</protein>
<keyword evidence="1 6" id="KW-0597">Phosphoprotein</keyword>
<dbReference type="Pfam" id="PF00072">
    <property type="entry name" value="Response_reg"/>
    <property type="match status" value="1"/>
</dbReference>
<comment type="caution">
    <text evidence="8">The sequence shown here is derived from an EMBL/GenBank/DDBJ whole genome shotgun (WGS) entry which is preliminary data.</text>
</comment>
<dbReference type="Gene3D" id="3.40.50.2300">
    <property type="match status" value="1"/>
</dbReference>
<evidence type="ECO:0000256" key="3">
    <source>
        <dbReference type="ARBA" id="ARBA00023015"/>
    </source>
</evidence>
<dbReference type="InterPro" id="IPR001789">
    <property type="entry name" value="Sig_transdc_resp-reg_receiver"/>
</dbReference>
<gene>
    <name evidence="8" type="ORF">ACFFUT_03430</name>
</gene>
<evidence type="ECO:0000313" key="8">
    <source>
        <dbReference type="EMBL" id="MFB9230840.1"/>
    </source>
</evidence>
<dbReference type="PROSITE" id="PS50110">
    <property type="entry name" value="RESPONSE_REGULATORY"/>
    <property type="match status" value="1"/>
</dbReference>
<dbReference type="SMART" id="SM00448">
    <property type="entry name" value="REC"/>
    <property type="match status" value="1"/>
</dbReference>
<name>A0ABV5JCL2_9RHOB</name>
<sequence>MKILAVDDDEIALEILKSALVNADYTDITVATSADEALALINNTQDPFDCYLLDIRMPGKDGIELCKTIRSFEEYTNIPVLMITALSEQCYIDRAFAAGATDYITKPFHGLELGARIRAADGLSHVVHQEREARLNAEALKEQLDGLHSLRLDEKFDLEEVTGAVDITELENRLLKLPMGNYAMEIVAFKIIEIETIHQTLPSSDFRSLVNSVAGCITDAINSPNLQISYVGDGIFVCVIPKSGRKKSSNVATKVKSAVGDLEFSDTEGNPITIDVAMGKPSHANLWSSQEAPVGLENAIKRANLNGIDQKAQSNLASLKNGKEKGPRRHSRPLSMIVPIFKSRLPLMQANGFERR</sequence>
<keyword evidence="4" id="KW-0238">DNA-binding</keyword>
<evidence type="ECO:0000256" key="4">
    <source>
        <dbReference type="ARBA" id="ARBA00023125"/>
    </source>
</evidence>
<dbReference type="InterPro" id="IPR039420">
    <property type="entry name" value="WalR-like"/>
</dbReference>
<dbReference type="RefSeq" id="WP_213887285.1">
    <property type="nucleotide sequence ID" value="NZ_JAGFNU010000001.1"/>
</dbReference>
<organism evidence="8 9">
    <name type="scientific">Pseudohalocynthiibacter aestuariivivens</name>
    <dbReference type="NCBI Taxonomy" id="1591409"/>
    <lineage>
        <taxon>Bacteria</taxon>
        <taxon>Pseudomonadati</taxon>
        <taxon>Pseudomonadota</taxon>
        <taxon>Alphaproteobacteria</taxon>
        <taxon>Rhodobacterales</taxon>
        <taxon>Paracoccaceae</taxon>
        <taxon>Pseudohalocynthiibacter</taxon>
    </lineage>
</organism>
<feature type="modified residue" description="4-aspartylphosphate" evidence="6">
    <location>
        <position position="54"/>
    </location>
</feature>
<feature type="domain" description="Response regulatory" evidence="7">
    <location>
        <begin position="2"/>
        <end position="121"/>
    </location>
</feature>
<dbReference type="Proteomes" id="UP001589683">
    <property type="component" value="Unassembled WGS sequence"/>
</dbReference>
<dbReference type="PANTHER" id="PTHR48111:SF1">
    <property type="entry name" value="TWO-COMPONENT RESPONSE REGULATOR ORR33"/>
    <property type="match status" value="1"/>
</dbReference>
<reference evidence="8 9" key="1">
    <citation type="submission" date="2024-09" db="EMBL/GenBank/DDBJ databases">
        <authorList>
            <person name="Sun Q."/>
            <person name="Mori K."/>
        </authorList>
    </citation>
    <scope>NUCLEOTIDE SEQUENCE [LARGE SCALE GENOMIC DNA]</scope>
    <source>
        <strain evidence="8 9">CECT 8726</strain>
    </source>
</reference>
<evidence type="ECO:0000256" key="5">
    <source>
        <dbReference type="ARBA" id="ARBA00023163"/>
    </source>
</evidence>
<dbReference type="EMBL" id="JBHMEA010000007">
    <property type="protein sequence ID" value="MFB9230840.1"/>
    <property type="molecule type" value="Genomic_DNA"/>
</dbReference>
<dbReference type="SUPFAM" id="SSF52172">
    <property type="entry name" value="CheY-like"/>
    <property type="match status" value="1"/>
</dbReference>
<keyword evidence="5" id="KW-0804">Transcription</keyword>
<keyword evidence="2" id="KW-0902">Two-component regulatory system</keyword>
<dbReference type="InterPro" id="IPR011006">
    <property type="entry name" value="CheY-like_superfamily"/>
</dbReference>
<evidence type="ECO:0000313" key="9">
    <source>
        <dbReference type="Proteomes" id="UP001589683"/>
    </source>
</evidence>
<evidence type="ECO:0000256" key="6">
    <source>
        <dbReference type="PROSITE-ProRule" id="PRU00169"/>
    </source>
</evidence>
<accession>A0ABV5JCL2</accession>
<keyword evidence="3" id="KW-0805">Transcription regulation</keyword>
<keyword evidence="9" id="KW-1185">Reference proteome</keyword>
<dbReference type="PANTHER" id="PTHR48111">
    <property type="entry name" value="REGULATOR OF RPOS"/>
    <property type="match status" value="1"/>
</dbReference>
<evidence type="ECO:0000259" key="7">
    <source>
        <dbReference type="PROSITE" id="PS50110"/>
    </source>
</evidence>